<proteinExistence type="predicted"/>
<sequence>MPLIWFVKAIPFRWKCALRPAFIMNNQDIEQNTAKNAQSNTSKVTTSIHGSNYDPFVVLLIVILNAIGNTTTNYINGVVHNSNTQTATPSIHCRNRLIPGIGLRIKHLNTIAFTFSIV</sequence>
<gene>
    <name evidence="1" type="ORF">P5673_018361</name>
</gene>
<comment type="caution">
    <text evidence="1">The sequence shown here is derived from an EMBL/GenBank/DDBJ whole genome shotgun (WGS) entry which is preliminary data.</text>
</comment>
<dbReference type="Proteomes" id="UP001249851">
    <property type="component" value="Unassembled WGS sequence"/>
</dbReference>
<dbReference type="EMBL" id="JARQWQ010000041">
    <property type="protein sequence ID" value="KAK2559222.1"/>
    <property type="molecule type" value="Genomic_DNA"/>
</dbReference>
<evidence type="ECO:0000313" key="2">
    <source>
        <dbReference type="Proteomes" id="UP001249851"/>
    </source>
</evidence>
<protein>
    <submittedName>
        <fullName evidence="1">Uncharacterized protein</fullName>
    </submittedName>
</protein>
<reference evidence="1" key="1">
    <citation type="journal article" date="2023" name="G3 (Bethesda)">
        <title>Whole genome assembly and annotation of the endangered Caribbean coral Acropora cervicornis.</title>
        <authorList>
            <person name="Selwyn J.D."/>
            <person name="Vollmer S.V."/>
        </authorList>
    </citation>
    <scope>NUCLEOTIDE SEQUENCE</scope>
    <source>
        <strain evidence="1">K2</strain>
    </source>
</reference>
<accession>A0AAD9QDE0</accession>
<reference evidence="1" key="2">
    <citation type="journal article" date="2023" name="Science">
        <title>Genomic signatures of disease resistance in endangered staghorn corals.</title>
        <authorList>
            <person name="Vollmer S.V."/>
            <person name="Selwyn J.D."/>
            <person name="Despard B.A."/>
            <person name="Roesel C.L."/>
        </authorList>
    </citation>
    <scope>NUCLEOTIDE SEQUENCE</scope>
    <source>
        <strain evidence="1">K2</strain>
    </source>
</reference>
<name>A0AAD9QDE0_ACRCE</name>
<dbReference type="AlphaFoldDB" id="A0AAD9QDE0"/>
<keyword evidence="2" id="KW-1185">Reference proteome</keyword>
<organism evidence="1 2">
    <name type="scientific">Acropora cervicornis</name>
    <name type="common">Staghorn coral</name>
    <dbReference type="NCBI Taxonomy" id="6130"/>
    <lineage>
        <taxon>Eukaryota</taxon>
        <taxon>Metazoa</taxon>
        <taxon>Cnidaria</taxon>
        <taxon>Anthozoa</taxon>
        <taxon>Hexacorallia</taxon>
        <taxon>Scleractinia</taxon>
        <taxon>Astrocoeniina</taxon>
        <taxon>Acroporidae</taxon>
        <taxon>Acropora</taxon>
    </lineage>
</organism>
<evidence type="ECO:0000313" key="1">
    <source>
        <dbReference type="EMBL" id="KAK2559222.1"/>
    </source>
</evidence>